<keyword evidence="1" id="KW-0812">Transmembrane</keyword>
<dbReference type="AlphaFoldDB" id="A0A1M5XN64"/>
<gene>
    <name evidence="2" type="ORF">SAMN04488109_6760</name>
</gene>
<keyword evidence="1" id="KW-0472">Membrane</keyword>
<dbReference type="EMBL" id="FQWQ01000006">
    <property type="protein sequence ID" value="SHI01189.1"/>
    <property type="molecule type" value="Genomic_DNA"/>
</dbReference>
<reference evidence="2 3" key="1">
    <citation type="submission" date="2016-11" db="EMBL/GenBank/DDBJ databases">
        <authorList>
            <person name="Jaros S."/>
            <person name="Januszkiewicz K."/>
            <person name="Wedrychowicz H."/>
        </authorList>
    </citation>
    <scope>NUCLEOTIDE SEQUENCE [LARGE SCALE GENOMIC DNA]</scope>
    <source>
        <strain evidence="2 3">DSM 24574</strain>
    </source>
</reference>
<dbReference type="Proteomes" id="UP000184212">
    <property type="component" value="Unassembled WGS sequence"/>
</dbReference>
<keyword evidence="3" id="KW-1185">Reference proteome</keyword>
<sequence>MKKTPPSSKNLAARFTSIDSLYPFLAGILIFIGTLILSSCSKDENEDFSADVSKLAGTYAVADTDEYDEVENYEVTITKSKDGGANVEISNFGDFMYVPVKATIKGNTFDIPHQSFKGKSMTIALSGSGTVSGRSINFKYTLETDDDYTFEHNCAATKK</sequence>
<accession>A0A1M5XN64</accession>
<dbReference type="OrthoDB" id="9824476at2"/>
<keyword evidence="1" id="KW-1133">Transmembrane helix</keyword>
<evidence type="ECO:0000313" key="3">
    <source>
        <dbReference type="Proteomes" id="UP000184212"/>
    </source>
</evidence>
<dbReference type="RefSeq" id="WP_073143329.1">
    <property type="nucleotide sequence ID" value="NZ_FQWQ01000006.1"/>
</dbReference>
<evidence type="ECO:0008006" key="4">
    <source>
        <dbReference type="Google" id="ProtNLM"/>
    </source>
</evidence>
<protein>
    <recommendedName>
        <fullName evidence="4">Lipocalin-like domain-containing protein</fullName>
    </recommendedName>
</protein>
<evidence type="ECO:0000256" key="1">
    <source>
        <dbReference type="SAM" id="Phobius"/>
    </source>
</evidence>
<name>A0A1M5XN64_9BACT</name>
<proteinExistence type="predicted"/>
<organism evidence="2 3">
    <name type="scientific">Chryseolinea serpens</name>
    <dbReference type="NCBI Taxonomy" id="947013"/>
    <lineage>
        <taxon>Bacteria</taxon>
        <taxon>Pseudomonadati</taxon>
        <taxon>Bacteroidota</taxon>
        <taxon>Cytophagia</taxon>
        <taxon>Cytophagales</taxon>
        <taxon>Fulvivirgaceae</taxon>
        <taxon>Chryseolinea</taxon>
    </lineage>
</organism>
<evidence type="ECO:0000313" key="2">
    <source>
        <dbReference type="EMBL" id="SHI01189.1"/>
    </source>
</evidence>
<feature type="transmembrane region" description="Helical" evidence="1">
    <location>
        <begin position="21"/>
        <end position="39"/>
    </location>
</feature>